<dbReference type="EMBL" id="FQYO01000001">
    <property type="protein sequence ID" value="SHI38381.1"/>
    <property type="molecule type" value="Genomic_DNA"/>
</dbReference>
<dbReference type="Proteomes" id="UP000184292">
    <property type="component" value="Unassembled WGS sequence"/>
</dbReference>
<comment type="similarity">
    <text evidence="1">Belongs to the LysR transcriptional regulatory family.</text>
</comment>
<dbReference type="SUPFAM" id="SSF53850">
    <property type="entry name" value="Periplasmic binding protein-like II"/>
    <property type="match status" value="1"/>
</dbReference>
<dbReference type="Gene3D" id="1.10.10.10">
    <property type="entry name" value="Winged helix-like DNA-binding domain superfamily/Winged helix DNA-binding domain"/>
    <property type="match status" value="1"/>
</dbReference>
<dbReference type="STRING" id="1447782.SAMN05444417_0552"/>
<dbReference type="InterPro" id="IPR000847">
    <property type="entry name" value="LysR_HTH_N"/>
</dbReference>
<dbReference type="GO" id="GO:0003677">
    <property type="term" value="F:DNA binding"/>
    <property type="evidence" value="ECO:0007669"/>
    <property type="project" value="UniProtKB-KW"/>
</dbReference>
<dbReference type="InterPro" id="IPR036388">
    <property type="entry name" value="WH-like_DNA-bd_sf"/>
</dbReference>
<dbReference type="Pfam" id="PF03466">
    <property type="entry name" value="LysR_substrate"/>
    <property type="match status" value="1"/>
</dbReference>
<dbReference type="Pfam" id="PF00126">
    <property type="entry name" value="HTH_1"/>
    <property type="match status" value="1"/>
</dbReference>
<evidence type="ECO:0000313" key="7">
    <source>
        <dbReference type="Proteomes" id="UP000184292"/>
    </source>
</evidence>
<sequence>MNLAGFDLNLLKVLDALLREGSTVRAGQRVGLSQPAVSAALGRLRHALADPLFVRAGQRLQPTEVARALAPQVRAALEAAERVLAGTELLDPARLERTFHLCGADYVSEIVLPPVLRRLSVEAPGVRTTIVDEIFEHSLDRMREEEIDVLVVPRFPFPDDLESRVAFTSRFVVASRPGHPALARAGLAPGDTLPLDLFCEIPQVRFGFDRGAIARLGNEDAELERLGRRRRIVATAPGFSPLTAMVAGTDCLAVLPELIGLREAALGRIDLWGAPIPLHPLDLCLVWHRRHNEASAHRWFRDLVAEEAAAAHALPAGTAAPHPMRSDPLGA</sequence>
<name>A0A1M6APM3_9RHOB</name>
<dbReference type="GO" id="GO:0003700">
    <property type="term" value="F:DNA-binding transcription factor activity"/>
    <property type="evidence" value="ECO:0007669"/>
    <property type="project" value="InterPro"/>
</dbReference>
<protein>
    <submittedName>
        <fullName evidence="6">DNA-binding transcriptional regulator, LysR family</fullName>
    </submittedName>
</protein>
<dbReference type="InterPro" id="IPR005119">
    <property type="entry name" value="LysR_subst-bd"/>
</dbReference>
<proteinExistence type="inferred from homology"/>
<keyword evidence="3 6" id="KW-0238">DNA-binding</keyword>
<dbReference type="PANTHER" id="PTHR30118:SF6">
    <property type="entry name" value="HTH-TYPE TRANSCRIPTIONAL REGULATOR LEUO"/>
    <property type="match status" value="1"/>
</dbReference>
<dbReference type="RefSeq" id="WP_073326269.1">
    <property type="nucleotide sequence ID" value="NZ_FQYO01000001.1"/>
</dbReference>
<evidence type="ECO:0000256" key="4">
    <source>
        <dbReference type="ARBA" id="ARBA00023163"/>
    </source>
</evidence>
<dbReference type="Gene3D" id="3.40.190.10">
    <property type="entry name" value="Periplasmic binding protein-like II"/>
    <property type="match status" value="2"/>
</dbReference>
<organism evidence="6 7">
    <name type="scientific">Wenxinia saemankumensis</name>
    <dbReference type="NCBI Taxonomy" id="1447782"/>
    <lineage>
        <taxon>Bacteria</taxon>
        <taxon>Pseudomonadati</taxon>
        <taxon>Pseudomonadota</taxon>
        <taxon>Alphaproteobacteria</taxon>
        <taxon>Rhodobacterales</taxon>
        <taxon>Roseobacteraceae</taxon>
        <taxon>Wenxinia</taxon>
    </lineage>
</organism>
<keyword evidence="2" id="KW-0805">Transcription regulation</keyword>
<gene>
    <name evidence="6" type="ORF">SAMN05444417_0552</name>
</gene>
<dbReference type="CDD" id="cd08417">
    <property type="entry name" value="PBP2_Nitroaromatics_like"/>
    <property type="match status" value="1"/>
</dbReference>
<dbReference type="AlphaFoldDB" id="A0A1M6APM3"/>
<dbReference type="InterPro" id="IPR050389">
    <property type="entry name" value="LysR-type_TF"/>
</dbReference>
<evidence type="ECO:0000256" key="2">
    <source>
        <dbReference type="ARBA" id="ARBA00023015"/>
    </source>
</evidence>
<dbReference type="InterPro" id="IPR037402">
    <property type="entry name" value="YidZ_PBP2"/>
</dbReference>
<keyword evidence="7" id="KW-1185">Reference proteome</keyword>
<dbReference type="PANTHER" id="PTHR30118">
    <property type="entry name" value="HTH-TYPE TRANSCRIPTIONAL REGULATOR LEUO-RELATED"/>
    <property type="match status" value="1"/>
</dbReference>
<dbReference type="SUPFAM" id="SSF46785">
    <property type="entry name" value="Winged helix' DNA-binding domain"/>
    <property type="match status" value="1"/>
</dbReference>
<evidence type="ECO:0000256" key="1">
    <source>
        <dbReference type="ARBA" id="ARBA00009437"/>
    </source>
</evidence>
<evidence type="ECO:0000259" key="5">
    <source>
        <dbReference type="PROSITE" id="PS50931"/>
    </source>
</evidence>
<evidence type="ECO:0000313" key="6">
    <source>
        <dbReference type="EMBL" id="SHI38381.1"/>
    </source>
</evidence>
<keyword evidence="4" id="KW-0804">Transcription</keyword>
<feature type="domain" description="HTH lysR-type" evidence="5">
    <location>
        <begin position="6"/>
        <end position="63"/>
    </location>
</feature>
<reference evidence="6 7" key="1">
    <citation type="submission" date="2016-11" db="EMBL/GenBank/DDBJ databases">
        <authorList>
            <person name="Jaros S."/>
            <person name="Januszkiewicz K."/>
            <person name="Wedrychowicz H."/>
        </authorList>
    </citation>
    <scope>NUCLEOTIDE SEQUENCE [LARGE SCALE GENOMIC DNA]</scope>
    <source>
        <strain evidence="6 7">DSM 100565</strain>
    </source>
</reference>
<accession>A0A1M6APM3</accession>
<evidence type="ECO:0000256" key="3">
    <source>
        <dbReference type="ARBA" id="ARBA00023125"/>
    </source>
</evidence>
<dbReference type="InterPro" id="IPR036390">
    <property type="entry name" value="WH_DNA-bd_sf"/>
</dbReference>
<dbReference type="PROSITE" id="PS50931">
    <property type="entry name" value="HTH_LYSR"/>
    <property type="match status" value="1"/>
</dbReference>